<dbReference type="InterPro" id="IPR014408">
    <property type="entry name" value="dGMP_Pdiesterase_EAL/HD-GYP"/>
</dbReference>
<dbReference type="InterPro" id="IPR001633">
    <property type="entry name" value="EAL_dom"/>
</dbReference>
<reference evidence="3" key="1">
    <citation type="submission" date="2016-11" db="EMBL/GenBank/DDBJ databases">
        <authorList>
            <person name="Varghese N."/>
            <person name="Submissions S."/>
        </authorList>
    </citation>
    <scope>NUCLEOTIDE SEQUENCE [LARGE SCALE GENOMIC DNA]</scope>
    <source>
        <strain evidence="3">DSM 15285</strain>
    </source>
</reference>
<sequence>MEVFVARQPIFNKYKEVIAYELLYRDGNKNFFDKSISSSKATSILLTNTYLSIGIENLIGDKKAFINFDKKLIDMDIPFILNNNIVVIELLEDIIPDKNFIDKLKKLKLSGYTIALDDFVCGHHEELIEFCDIIKVDFLQNTSTDIEYIIKKHKKNNKKFIAEKIENNEVFNYAKDLGYDYFQGYFFSKPTTIKGKNLLSNKSYYIDIMNELHKKEPCYNKITQTIEQNVKLTYNLLKLVNSKFTAVNKIYSVKHALTMLGLNEIEKWISLIMIQNFSHNKPNEIFKISIFRSKFGELLAENSIYKNRKHEIMIMGLLSVIDIILEQPLETILKKLPLANDIKDAMLKKESIFNNMYNLIIEYEQGCWKNVSKYAQKLKIDINKLPDIYFKSIKWADELYEYTNKSDISIWKFK</sequence>
<keyword evidence="3" id="KW-1185">Reference proteome</keyword>
<dbReference type="EMBL" id="FQXH01000005">
    <property type="protein sequence ID" value="SHG89381.1"/>
    <property type="molecule type" value="Genomic_DNA"/>
</dbReference>
<dbReference type="PANTHER" id="PTHR33525:SF4">
    <property type="entry name" value="CYCLIC DI-GMP PHOSPHODIESTERASE CDGJ"/>
    <property type="match status" value="1"/>
</dbReference>
<evidence type="ECO:0000313" key="2">
    <source>
        <dbReference type="EMBL" id="SHG89381.1"/>
    </source>
</evidence>
<dbReference type="PROSITE" id="PS51833">
    <property type="entry name" value="HDOD"/>
    <property type="match status" value="1"/>
</dbReference>
<dbReference type="Pfam" id="PF08668">
    <property type="entry name" value="HDOD"/>
    <property type="match status" value="1"/>
</dbReference>
<dbReference type="PIRSF" id="PIRSF003180">
    <property type="entry name" value="DiGMPpdiest_YuxH"/>
    <property type="match status" value="1"/>
</dbReference>
<dbReference type="PANTHER" id="PTHR33525">
    <property type="match status" value="1"/>
</dbReference>
<evidence type="ECO:0000259" key="1">
    <source>
        <dbReference type="PROSITE" id="PS51833"/>
    </source>
</evidence>
<dbReference type="Pfam" id="PF00563">
    <property type="entry name" value="EAL"/>
    <property type="match status" value="1"/>
</dbReference>
<organism evidence="2 3">
    <name type="scientific">Tepidibacter thalassicus DSM 15285</name>
    <dbReference type="NCBI Taxonomy" id="1123350"/>
    <lineage>
        <taxon>Bacteria</taxon>
        <taxon>Bacillati</taxon>
        <taxon>Bacillota</taxon>
        <taxon>Clostridia</taxon>
        <taxon>Peptostreptococcales</taxon>
        <taxon>Peptostreptococcaceae</taxon>
        <taxon>Tepidibacter</taxon>
    </lineage>
</organism>
<dbReference type="Gene3D" id="3.20.20.450">
    <property type="entry name" value="EAL domain"/>
    <property type="match status" value="1"/>
</dbReference>
<dbReference type="AlphaFoldDB" id="A0A1M5NIN3"/>
<dbReference type="InterPro" id="IPR013976">
    <property type="entry name" value="HDOD"/>
</dbReference>
<dbReference type="OrthoDB" id="9804751at2"/>
<dbReference type="SUPFAM" id="SSF109604">
    <property type="entry name" value="HD-domain/PDEase-like"/>
    <property type="match status" value="1"/>
</dbReference>
<proteinExistence type="predicted"/>
<protein>
    <submittedName>
        <fullName evidence="2">EAL and modified HD-GYP domain-containing signal transduction protein</fullName>
    </submittedName>
</protein>
<dbReference type="Proteomes" id="UP000242520">
    <property type="component" value="Unassembled WGS sequence"/>
</dbReference>
<accession>A0A1M5NIN3</accession>
<name>A0A1M5NIN3_9FIRM</name>
<dbReference type="RefSeq" id="WP_072722885.1">
    <property type="nucleotide sequence ID" value="NZ_FQXH01000005.1"/>
</dbReference>
<feature type="domain" description="HDOD" evidence="1">
    <location>
        <begin position="198"/>
        <end position="384"/>
    </location>
</feature>
<dbReference type="STRING" id="1123350.SAMN02744040_00062"/>
<evidence type="ECO:0000313" key="3">
    <source>
        <dbReference type="Proteomes" id="UP000242520"/>
    </source>
</evidence>
<gene>
    <name evidence="2" type="ORF">SAMN02744040_00062</name>
</gene>
<dbReference type="SMART" id="SM00052">
    <property type="entry name" value="EAL"/>
    <property type="match status" value="1"/>
</dbReference>
<dbReference type="InterPro" id="IPR035919">
    <property type="entry name" value="EAL_sf"/>
</dbReference>
<dbReference type="InterPro" id="IPR052340">
    <property type="entry name" value="RNase_Y/CdgJ"/>
</dbReference>
<dbReference type="Gene3D" id="1.10.3210.10">
    <property type="entry name" value="Hypothetical protein af1432"/>
    <property type="match status" value="1"/>
</dbReference>
<dbReference type="SUPFAM" id="SSF141868">
    <property type="entry name" value="EAL domain-like"/>
    <property type="match status" value="1"/>
</dbReference>